<dbReference type="Proteomes" id="UP000653674">
    <property type="component" value="Unassembled WGS sequence"/>
</dbReference>
<evidence type="ECO:0000313" key="3">
    <source>
        <dbReference type="Proteomes" id="UP000653674"/>
    </source>
</evidence>
<keyword evidence="1" id="KW-1133">Transmembrane helix</keyword>
<keyword evidence="1" id="KW-0472">Membrane</keyword>
<accession>A0A8J3LLU5</accession>
<sequence length="248" mass="26450">MVSYGVPVSSLTDFWSRLVGVQSGPPRLVVLGAAVLAIAVIGPYRSWRITRHVVTIAHEGGHALTALLTGRRLSAIRLHSDTSGLTVSAGRPTGPGMVATGMAGYLTPSLLGLLGAVLLTSGRITVMLWTALAVLAAMLVMIRNVFGVVSVVTTIGIVFAVSWFTSAQVQAAFAYFAVWLLLAGGVRPIVELQRMRRRGQAPYSDADQLARLTRLPGLFWVAFFWVGTVAALLVGGWLLLRPMTEGWA</sequence>
<reference evidence="2" key="1">
    <citation type="submission" date="2021-01" db="EMBL/GenBank/DDBJ databases">
        <title>Whole genome shotgun sequence of Planosporangium flavigriseum NBRC 105377.</title>
        <authorList>
            <person name="Komaki H."/>
            <person name="Tamura T."/>
        </authorList>
    </citation>
    <scope>NUCLEOTIDE SEQUENCE</scope>
    <source>
        <strain evidence="2">NBRC 105377</strain>
    </source>
</reference>
<feature type="transmembrane region" description="Helical" evidence="1">
    <location>
        <begin position="172"/>
        <end position="190"/>
    </location>
</feature>
<evidence type="ECO:0000256" key="1">
    <source>
        <dbReference type="SAM" id="Phobius"/>
    </source>
</evidence>
<feature type="transmembrane region" description="Helical" evidence="1">
    <location>
        <begin position="124"/>
        <end position="141"/>
    </location>
</feature>
<proteinExistence type="predicted"/>
<keyword evidence="3" id="KW-1185">Reference proteome</keyword>
<feature type="transmembrane region" description="Helical" evidence="1">
    <location>
        <begin position="24"/>
        <end position="42"/>
    </location>
</feature>
<organism evidence="2 3">
    <name type="scientific">Planosporangium flavigriseum</name>
    <dbReference type="NCBI Taxonomy" id="373681"/>
    <lineage>
        <taxon>Bacteria</taxon>
        <taxon>Bacillati</taxon>
        <taxon>Actinomycetota</taxon>
        <taxon>Actinomycetes</taxon>
        <taxon>Micromonosporales</taxon>
        <taxon>Micromonosporaceae</taxon>
        <taxon>Planosporangium</taxon>
    </lineage>
</organism>
<dbReference type="InterPro" id="IPR049500">
    <property type="entry name" value="Peptidase_M50B-like"/>
</dbReference>
<gene>
    <name evidence="2" type="ORF">Pfl04_20980</name>
</gene>
<dbReference type="AlphaFoldDB" id="A0A8J3LLU5"/>
<feature type="transmembrane region" description="Helical" evidence="1">
    <location>
        <begin position="148"/>
        <end position="166"/>
    </location>
</feature>
<dbReference type="EMBL" id="BONU01000011">
    <property type="protein sequence ID" value="GIG73694.1"/>
    <property type="molecule type" value="Genomic_DNA"/>
</dbReference>
<dbReference type="Pfam" id="PF13398">
    <property type="entry name" value="Peptidase_M50B"/>
    <property type="match status" value="1"/>
</dbReference>
<comment type="caution">
    <text evidence="2">The sequence shown here is derived from an EMBL/GenBank/DDBJ whole genome shotgun (WGS) entry which is preliminary data.</text>
</comment>
<evidence type="ECO:0000313" key="2">
    <source>
        <dbReference type="EMBL" id="GIG73694.1"/>
    </source>
</evidence>
<feature type="transmembrane region" description="Helical" evidence="1">
    <location>
        <begin position="98"/>
        <end position="118"/>
    </location>
</feature>
<keyword evidence="1" id="KW-0812">Transmembrane</keyword>
<feature type="transmembrane region" description="Helical" evidence="1">
    <location>
        <begin position="218"/>
        <end position="240"/>
    </location>
</feature>
<protein>
    <submittedName>
        <fullName evidence="2">Membrane protein</fullName>
    </submittedName>
</protein>
<name>A0A8J3LLU5_9ACTN</name>